<keyword evidence="2 4" id="KW-0238">DNA-binding</keyword>
<dbReference type="InterPro" id="IPR001647">
    <property type="entry name" value="HTH_TetR"/>
</dbReference>
<dbReference type="Gene3D" id="1.10.10.60">
    <property type="entry name" value="Homeodomain-like"/>
    <property type="match status" value="1"/>
</dbReference>
<dbReference type="GO" id="GO:0003700">
    <property type="term" value="F:DNA-binding transcription factor activity"/>
    <property type="evidence" value="ECO:0007669"/>
    <property type="project" value="TreeGrafter"/>
</dbReference>
<reference evidence="8 9" key="1">
    <citation type="submission" date="2016-12" db="EMBL/GenBank/DDBJ databases">
        <title>Analysis of the Molecular Diversity Among Cronobacter Species Isolated from Filth Flies Using a Pan Genomic DNA Microarray.</title>
        <authorList>
            <person name="Pava-Ripoll M."/>
            <person name="Tall B."/>
            <person name="Farber J."/>
            <person name="Fanning S."/>
            <person name="Lehner A."/>
            <person name="Stephan R."/>
            <person name="Pagotto F."/>
            <person name="Iverson C."/>
            <person name="Ziobro G."/>
            <person name="Miller A."/>
            <person name="Pearson R."/>
            <person name="Yan Q."/>
            <person name="Kim M."/>
            <person name="Jeong S."/>
            <person name="Park J."/>
            <person name="Jun S."/>
            <person name="Choi H."/>
            <person name="Chung T."/>
            <person name="Yoo Y."/>
            <person name="Park E."/>
            <person name="Hwang S."/>
            <person name="Lee B."/>
            <person name="Sathyamoorthy V."/>
            <person name="Carter L."/>
            <person name="Mammel M."/>
            <person name="Jackson S."/>
            <person name="Kothary M."/>
            <person name="Patel I."/>
            <person name="Grim C."/>
            <person name="Gopinath G."/>
            <person name="Gangiredla J."/>
            <person name="Chase H."/>
        </authorList>
    </citation>
    <scope>NUCLEOTIDE SEQUENCE [LARGE SCALE GENOMIC DNA]</scope>
    <source>
        <strain evidence="8 9">MOD1-Md1s</strain>
    </source>
</reference>
<dbReference type="EMBL" id="WAGD01000043">
    <property type="protein sequence ID" value="KAB0876170.1"/>
    <property type="molecule type" value="Genomic_DNA"/>
</dbReference>
<keyword evidence="3" id="KW-0804">Transcription</keyword>
<dbReference type="InterPro" id="IPR009057">
    <property type="entry name" value="Homeodomain-like_sf"/>
</dbReference>
<dbReference type="Proteomes" id="UP000469927">
    <property type="component" value="Unassembled WGS sequence"/>
</dbReference>
<dbReference type="InterPro" id="IPR036271">
    <property type="entry name" value="Tet_transcr_reg_TetR-rel_C_sf"/>
</dbReference>
<name>A0A2T7AJV2_9ENTR</name>
<evidence type="ECO:0000256" key="2">
    <source>
        <dbReference type="ARBA" id="ARBA00023125"/>
    </source>
</evidence>
<feature type="DNA-binding region" description="H-T-H motif" evidence="4">
    <location>
        <begin position="52"/>
        <end position="71"/>
    </location>
</feature>
<comment type="caution">
    <text evidence="8">The sequence shown here is derived from an EMBL/GenBank/DDBJ whole genome shotgun (WGS) entry which is preliminary data.</text>
</comment>
<evidence type="ECO:0000313" key="8">
    <source>
        <dbReference type="EMBL" id="PUX08603.1"/>
    </source>
</evidence>
<proteinExistence type="predicted"/>
<sequence>MERKRIDDGSAQSVKARKRKPSGAAVLQEEKTRRLEQALFEEWARHGFAGMRMESIASRAGVGKAALYRRWSSKLEMACEVLPQVGIGLGDIRDTGSLEGDITLLLRSFRALLHHRLVRAILPDLLAELPRNPPLADVVRGRLQHGRRARAAEMFRRAIARGELPPTTDIELACDAVGALVYWRMIMTRQRADKQWLTGSVHLLINGLRASG</sequence>
<feature type="domain" description="HTH tetR-type" evidence="6">
    <location>
        <begin position="29"/>
        <end position="89"/>
    </location>
</feature>
<evidence type="ECO:0000313" key="7">
    <source>
        <dbReference type="EMBL" id="KAB0876170.1"/>
    </source>
</evidence>
<feature type="region of interest" description="Disordered" evidence="5">
    <location>
        <begin position="1"/>
        <end position="25"/>
    </location>
</feature>
<dbReference type="Proteomes" id="UP000244378">
    <property type="component" value="Unassembled WGS sequence"/>
</dbReference>
<dbReference type="AlphaFoldDB" id="A0A2T7AJV2"/>
<dbReference type="EMBL" id="MSAE01000052">
    <property type="protein sequence ID" value="PUX08603.1"/>
    <property type="molecule type" value="Genomic_DNA"/>
</dbReference>
<dbReference type="Pfam" id="PF16859">
    <property type="entry name" value="TetR_C_11"/>
    <property type="match status" value="1"/>
</dbReference>
<accession>A0A2T7AJV2</accession>
<dbReference type="SUPFAM" id="SSF48498">
    <property type="entry name" value="Tetracyclin repressor-like, C-terminal domain"/>
    <property type="match status" value="1"/>
</dbReference>
<dbReference type="SUPFAM" id="SSF46689">
    <property type="entry name" value="Homeodomain-like"/>
    <property type="match status" value="1"/>
</dbReference>
<reference evidence="7 10" key="2">
    <citation type="submission" date="2019-08" db="EMBL/GenBank/DDBJ databases">
        <title>Prevalence, distribution, and phylogeny of type two toxin-antitoxin genes possessed by Cronobacter species where C. sakazakii homologs follow sequence type lineages.</title>
        <authorList>
            <person name="Finkelstein S."/>
            <person name="Negrete F."/>
            <person name="Jang H."/>
            <person name="Gopinath G.R."/>
            <person name="Tall B.D."/>
        </authorList>
    </citation>
    <scope>NUCLEOTIDE SEQUENCE [LARGE SCALE GENOMIC DNA]</scope>
    <source>
        <strain evidence="7 10">MOD1_GK1257</strain>
    </source>
</reference>
<dbReference type="RefSeq" id="WP_075194065.1">
    <property type="nucleotide sequence ID" value="NZ_JADKNN010000038.1"/>
</dbReference>
<keyword evidence="1" id="KW-0805">Transcription regulation</keyword>
<organism evidence="8 9">
    <name type="scientific">Cronobacter muytjensii</name>
    <dbReference type="NCBI Taxonomy" id="413501"/>
    <lineage>
        <taxon>Bacteria</taxon>
        <taxon>Pseudomonadati</taxon>
        <taxon>Pseudomonadota</taxon>
        <taxon>Gammaproteobacteria</taxon>
        <taxon>Enterobacterales</taxon>
        <taxon>Enterobacteriaceae</taxon>
        <taxon>Cronobacter</taxon>
    </lineage>
</organism>
<dbReference type="Gene3D" id="1.10.357.10">
    <property type="entry name" value="Tetracycline Repressor, domain 2"/>
    <property type="match status" value="1"/>
</dbReference>
<evidence type="ECO:0000256" key="3">
    <source>
        <dbReference type="ARBA" id="ARBA00023163"/>
    </source>
</evidence>
<dbReference type="Pfam" id="PF00440">
    <property type="entry name" value="TetR_N"/>
    <property type="match status" value="1"/>
</dbReference>
<dbReference type="GO" id="GO:0000976">
    <property type="term" value="F:transcription cis-regulatory region binding"/>
    <property type="evidence" value="ECO:0007669"/>
    <property type="project" value="TreeGrafter"/>
</dbReference>
<dbReference type="OrthoDB" id="9796019at2"/>
<dbReference type="PROSITE" id="PS50977">
    <property type="entry name" value="HTH_TETR_2"/>
    <property type="match status" value="1"/>
</dbReference>
<evidence type="ECO:0000313" key="9">
    <source>
        <dbReference type="Proteomes" id="UP000244378"/>
    </source>
</evidence>
<dbReference type="PANTHER" id="PTHR30055:SF148">
    <property type="entry name" value="TETR-FAMILY TRANSCRIPTIONAL REGULATOR"/>
    <property type="match status" value="1"/>
</dbReference>
<evidence type="ECO:0000313" key="10">
    <source>
        <dbReference type="Proteomes" id="UP000469927"/>
    </source>
</evidence>
<evidence type="ECO:0000259" key="6">
    <source>
        <dbReference type="PROSITE" id="PS50977"/>
    </source>
</evidence>
<protein>
    <submittedName>
        <fullName evidence="8">TetR family transcriptional regulator</fullName>
    </submittedName>
    <submittedName>
        <fullName evidence="7">TetR/AcrR family transcriptional regulator</fullName>
    </submittedName>
</protein>
<dbReference type="InterPro" id="IPR050109">
    <property type="entry name" value="HTH-type_TetR-like_transc_reg"/>
</dbReference>
<evidence type="ECO:0000256" key="4">
    <source>
        <dbReference type="PROSITE-ProRule" id="PRU00335"/>
    </source>
</evidence>
<gene>
    <name evidence="8" type="ORF">AUN14_19845</name>
    <name evidence="7" type="ORF">FZI19_14370</name>
</gene>
<dbReference type="PANTHER" id="PTHR30055">
    <property type="entry name" value="HTH-TYPE TRANSCRIPTIONAL REGULATOR RUTR"/>
    <property type="match status" value="1"/>
</dbReference>
<keyword evidence="10" id="KW-1185">Reference proteome</keyword>
<evidence type="ECO:0000256" key="5">
    <source>
        <dbReference type="SAM" id="MobiDB-lite"/>
    </source>
</evidence>
<evidence type="ECO:0000256" key="1">
    <source>
        <dbReference type="ARBA" id="ARBA00023015"/>
    </source>
</evidence>
<dbReference type="InterPro" id="IPR011075">
    <property type="entry name" value="TetR_C"/>
</dbReference>